<dbReference type="RefSeq" id="WP_212187980.1">
    <property type="nucleotide sequence ID" value="NZ_JAGTAR010000001.1"/>
</dbReference>
<feature type="domain" description="Beta-lactamase-related" evidence="2">
    <location>
        <begin position="115"/>
        <end position="412"/>
    </location>
</feature>
<dbReference type="PANTHER" id="PTHR43283:SF7">
    <property type="entry name" value="BETA-LACTAMASE-RELATED DOMAIN-CONTAINING PROTEIN"/>
    <property type="match status" value="1"/>
</dbReference>
<proteinExistence type="predicted"/>
<dbReference type="AlphaFoldDB" id="A0A941IT06"/>
<evidence type="ECO:0000313" key="4">
    <source>
        <dbReference type="Proteomes" id="UP000679220"/>
    </source>
</evidence>
<dbReference type="GO" id="GO:0016787">
    <property type="term" value="F:hydrolase activity"/>
    <property type="evidence" value="ECO:0007669"/>
    <property type="project" value="UniProtKB-KW"/>
</dbReference>
<protein>
    <submittedName>
        <fullName evidence="3">Serine hydrolase</fullName>
    </submittedName>
</protein>
<dbReference type="InterPro" id="IPR050789">
    <property type="entry name" value="Diverse_Enzym_Activities"/>
</dbReference>
<keyword evidence="3" id="KW-0378">Hydrolase</keyword>
<accession>A0A941IT06</accession>
<evidence type="ECO:0000313" key="3">
    <source>
        <dbReference type="EMBL" id="MBR8534076.1"/>
    </source>
</evidence>
<keyword evidence="1" id="KW-0732">Signal</keyword>
<name>A0A941IT06_9BACT</name>
<dbReference type="PANTHER" id="PTHR43283">
    <property type="entry name" value="BETA-LACTAMASE-RELATED"/>
    <property type="match status" value="1"/>
</dbReference>
<keyword evidence="4" id="KW-1185">Reference proteome</keyword>
<gene>
    <name evidence="3" type="ORF">KDU71_00760</name>
</gene>
<organism evidence="3 4">
    <name type="scientific">Carboxylicivirga sediminis</name>
    <dbReference type="NCBI Taxonomy" id="2006564"/>
    <lineage>
        <taxon>Bacteria</taxon>
        <taxon>Pseudomonadati</taxon>
        <taxon>Bacteroidota</taxon>
        <taxon>Bacteroidia</taxon>
        <taxon>Marinilabiliales</taxon>
        <taxon>Marinilabiliaceae</taxon>
        <taxon>Carboxylicivirga</taxon>
    </lineage>
</organism>
<evidence type="ECO:0000259" key="2">
    <source>
        <dbReference type="Pfam" id="PF00144"/>
    </source>
</evidence>
<dbReference type="Pfam" id="PF00144">
    <property type="entry name" value="Beta-lactamase"/>
    <property type="match status" value="1"/>
</dbReference>
<dbReference type="SUPFAM" id="SSF56601">
    <property type="entry name" value="beta-lactamase/transpeptidase-like"/>
    <property type="match status" value="1"/>
</dbReference>
<dbReference type="Proteomes" id="UP000679220">
    <property type="component" value="Unassembled WGS sequence"/>
</dbReference>
<sequence length="426" mass="47558">MKLRNYLLMATVVLAMMQSAVAQNGDTAKELGLMVGYPAPQDKRVDATNWAMYPFNRWGFLNVQRIHNTTNIDNGYGPSIPFERSIQNMDKLTVGLDGDQQFDLRELLEIYNTDAFVVLHKGQLVYERFWNDMTPLSPHWAASTSKSVIGTVAAILIDRGTLDPDAMVKDIIPELSKSGFAKATVRQLLDMSAGTAWDESIEALMNEQSFARQYGAAANSWQIKGYEGGGIMDFLPSVSQERKHGESFLYNSPTVDVLGWVLNRVTGKTLEQNVSDELWRHLGAEGQAIYLIDGAGIAWATGGLSAPVYDFAKFGLLMQQGGLMNGQRVFSSSVTSDIINNGNRDEFINGSHADLYPNGTYRNYWWVKGDADNSFLAKGIYGQYIYVNPTKEVVIVRFASEKTSADRERMKRVENAFQQIADYLNK</sequence>
<evidence type="ECO:0000256" key="1">
    <source>
        <dbReference type="SAM" id="SignalP"/>
    </source>
</evidence>
<dbReference type="Gene3D" id="3.40.710.10">
    <property type="entry name" value="DD-peptidase/beta-lactamase superfamily"/>
    <property type="match status" value="1"/>
</dbReference>
<feature type="chain" id="PRO_5037084244" evidence="1">
    <location>
        <begin position="23"/>
        <end position="426"/>
    </location>
</feature>
<dbReference type="InterPro" id="IPR012338">
    <property type="entry name" value="Beta-lactam/transpept-like"/>
</dbReference>
<feature type="signal peptide" evidence="1">
    <location>
        <begin position="1"/>
        <end position="22"/>
    </location>
</feature>
<reference evidence="3" key="1">
    <citation type="journal article" date="2018" name="Int. J. Syst. Evol. Microbiol.">
        <title>Carboxylicivirga sediminis sp. nov., isolated from coastal sediment.</title>
        <authorList>
            <person name="Wang F.Q."/>
            <person name="Ren L.H."/>
            <person name="Zou R.J."/>
            <person name="Sun Y.Z."/>
            <person name="Liu X.J."/>
            <person name="Jiang F."/>
            <person name="Liu L.J."/>
        </authorList>
    </citation>
    <scope>NUCLEOTIDE SEQUENCE</scope>
    <source>
        <strain evidence="3">JR1</strain>
    </source>
</reference>
<comment type="caution">
    <text evidence="3">The sequence shown here is derived from an EMBL/GenBank/DDBJ whole genome shotgun (WGS) entry which is preliminary data.</text>
</comment>
<reference evidence="3" key="2">
    <citation type="submission" date="2021-04" db="EMBL/GenBank/DDBJ databases">
        <authorList>
            <person name="Zhang T."/>
            <person name="Zhang Y."/>
            <person name="Lu D."/>
            <person name="Zuo D."/>
            <person name="Du Z."/>
        </authorList>
    </citation>
    <scope>NUCLEOTIDE SEQUENCE</scope>
    <source>
        <strain evidence="3">JR1</strain>
    </source>
</reference>
<dbReference type="InterPro" id="IPR001466">
    <property type="entry name" value="Beta-lactam-related"/>
</dbReference>
<dbReference type="EMBL" id="JAGTAR010000001">
    <property type="protein sequence ID" value="MBR8534076.1"/>
    <property type="molecule type" value="Genomic_DNA"/>
</dbReference>